<dbReference type="PRINTS" id="PR01036">
    <property type="entry name" value="TCRTETB"/>
</dbReference>
<dbReference type="SUPFAM" id="SSF103473">
    <property type="entry name" value="MFS general substrate transporter"/>
    <property type="match status" value="1"/>
</dbReference>
<feature type="transmembrane region" description="Helical" evidence="6">
    <location>
        <begin position="49"/>
        <end position="69"/>
    </location>
</feature>
<dbReference type="RefSeq" id="WP_206903290.1">
    <property type="nucleotide sequence ID" value="NZ_JAFLVT010000008.1"/>
</dbReference>
<feature type="transmembrane region" description="Helical" evidence="6">
    <location>
        <begin position="76"/>
        <end position="94"/>
    </location>
</feature>
<dbReference type="Gene3D" id="1.20.1250.20">
    <property type="entry name" value="MFS general substrate transporter like domains"/>
    <property type="match status" value="1"/>
</dbReference>
<feature type="transmembrane region" description="Helical" evidence="6">
    <location>
        <begin position="133"/>
        <end position="150"/>
    </location>
</feature>
<keyword evidence="2" id="KW-0813">Transport</keyword>
<evidence type="ECO:0000256" key="5">
    <source>
        <dbReference type="ARBA" id="ARBA00023136"/>
    </source>
</evidence>
<evidence type="ECO:0000256" key="3">
    <source>
        <dbReference type="ARBA" id="ARBA00022692"/>
    </source>
</evidence>
<feature type="domain" description="Major facilitator superfamily (MFS) profile" evidence="7">
    <location>
        <begin position="7"/>
        <end position="454"/>
    </location>
</feature>
<keyword evidence="4 6" id="KW-1133">Transmembrane helix</keyword>
<evidence type="ECO:0000313" key="8">
    <source>
        <dbReference type="EMBL" id="MBO0449127.1"/>
    </source>
</evidence>
<keyword evidence="3 6" id="KW-0812">Transmembrane</keyword>
<feature type="transmembrane region" description="Helical" evidence="6">
    <location>
        <begin position="221"/>
        <end position="238"/>
    </location>
</feature>
<comment type="caution">
    <text evidence="8">The sequence shown here is derived from an EMBL/GenBank/DDBJ whole genome shotgun (WGS) entry which is preliminary data.</text>
</comment>
<feature type="transmembrane region" description="Helical" evidence="6">
    <location>
        <begin position="196"/>
        <end position="215"/>
    </location>
</feature>
<feature type="transmembrane region" description="Helical" evidence="6">
    <location>
        <begin position="162"/>
        <end position="184"/>
    </location>
</feature>
<keyword evidence="5 6" id="KW-0472">Membrane</keyword>
<dbReference type="PANTHER" id="PTHR42718">
    <property type="entry name" value="MAJOR FACILITATOR SUPERFAMILY MULTIDRUG TRANSPORTER MFSC"/>
    <property type="match status" value="1"/>
</dbReference>
<evidence type="ECO:0000313" key="9">
    <source>
        <dbReference type="Proteomes" id="UP000664256"/>
    </source>
</evidence>
<dbReference type="InterPro" id="IPR020846">
    <property type="entry name" value="MFS_dom"/>
</dbReference>
<feature type="transmembrane region" description="Helical" evidence="6">
    <location>
        <begin position="348"/>
        <end position="367"/>
    </location>
</feature>
<sequence length="454" mass="49209">MMEKKIHLLLAVLATGMMSFAGVLIETAMNVTFPTLISEFGITTGQVQWVTTIYLLIIAIIVPFSTYLLKNFQIRTLFLASNILFIAGLLIDFWSPSFLVLLAGRLLQGISTGIALPLMFHIILTYTPIEKRGAMIGIGNLTTSIAPAIGPTYGGVLTSALSWHYIFLFLVPVLLLSLILGLYAIPAMAIKKGGKLDLFSMAGIILMFTGFLLFLNQLGSLFSIIPLIVGLLGLALFYHRATTVKEPLIRLTVLKNKGFRLFLLGFLVCQFLLLGISFVLPNFVQIVMGKDAFVAGLVMLPGAAVGAVLAPISGRVLDNYGAKKPILFGLTLVTIGWLALTLLLRTPILLGFVAAHVFYMIGIGFSYSNMMTTGMSQIETEMFADGNAIFNTLQQFSGAVATAIVATIINLAQKSQSDYQAGTILGSQLSLIFLFVLVVFVFIGCLRYFKATAK</sequence>
<feature type="transmembrane region" description="Helical" evidence="6">
    <location>
        <begin position="325"/>
        <end position="342"/>
    </location>
</feature>
<dbReference type="Gene3D" id="1.20.1720.10">
    <property type="entry name" value="Multidrug resistance protein D"/>
    <property type="match status" value="1"/>
</dbReference>
<feature type="transmembrane region" description="Helical" evidence="6">
    <location>
        <begin position="106"/>
        <end position="126"/>
    </location>
</feature>
<dbReference type="Pfam" id="PF07690">
    <property type="entry name" value="MFS_1"/>
    <property type="match status" value="1"/>
</dbReference>
<comment type="subcellular location">
    <subcellularLocation>
        <location evidence="1">Cell membrane</location>
        <topology evidence="1">Multi-pass membrane protein</topology>
    </subcellularLocation>
</comment>
<feature type="transmembrane region" description="Helical" evidence="6">
    <location>
        <begin position="292"/>
        <end position="313"/>
    </location>
</feature>
<name>A0ABS3H6N6_9ENTE</name>
<keyword evidence="9" id="KW-1185">Reference proteome</keyword>
<dbReference type="InterPro" id="IPR036259">
    <property type="entry name" value="MFS_trans_sf"/>
</dbReference>
<protein>
    <submittedName>
        <fullName evidence="8">MFS transporter</fullName>
    </submittedName>
</protein>
<evidence type="ECO:0000256" key="2">
    <source>
        <dbReference type="ARBA" id="ARBA00022448"/>
    </source>
</evidence>
<reference evidence="8 9" key="1">
    <citation type="submission" date="2021-03" db="EMBL/GenBank/DDBJ databases">
        <title>Enterococcal diversity collection.</title>
        <authorList>
            <person name="Gilmore M.S."/>
            <person name="Schwartzman J."/>
            <person name="Van Tyne D."/>
            <person name="Martin M."/>
            <person name="Earl A.M."/>
            <person name="Manson A.L."/>
            <person name="Straub T."/>
            <person name="Salamzade R."/>
            <person name="Saavedra J."/>
            <person name="Lebreton F."/>
            <person name="Prichula J."/>
            <person name="Schaufler K."/>
            <person name="Gaca A."/>
            <person name="Sgardioli B."/>
            <person name="Wagenaar J."/>
            <person name="Strong T."/>
        </authorList>
    </citation>
    <scope>NUCLEOTIDE SEQUENCE [LARGE SCALE GENOMIC DNA]</scope>
    <source>
        <strain evidence="8 9">MJM12</strain>
    </source>
</reference>
<dbReference type="Proteomes" id="UP000664256">
    <property type="component" value="Unassembled WGS sequence"/>
</dbReference>
<feature type="transmembrane region" description="Helical" evidence="6">
    <location>
        <begin position="429"/>
        <end position="449"/>
    </location>
</feature>
<evidence type="ECO:0000256" key="4">
    <source>
        <dbReference type="ARBA" id="ARBA00022989"/>
    </source>
</evidence>
<dbReference type="InterPro" id="IPR011701">
    <property type="entry name" value="MFS"/>
</dbReference>
<evidence type="ECO:0000256" key="6">
    <source>
        <dbReference type="SAM" id="Phobius"/>
    </source>
</evidence>
<evidence type="ECO:0000256" key="1">
    <source>
        <dbReference type="ARBA" id="ARBA00004651"/>
    </source>
</evidence>
<organism evidence="8 9">
    <name type="scientific">Candidatus Enterococcus myersii</name>
    <dbReference type="NCBI Taxonomy" id="2815322"/>
    <lineage>
        <taxon>Bacteria</taxon>
        <taxon>Bacillati</taxon>
        <taxon>Bacillota</taxon>
        <taxon>Bacilli</taxon>
        <taxon>Lactobacillales</taxon>
        <taxon>Enterococcaceae</taxon>
        <taxon>Enterococcus</taxon>
    </lineage>
</organism>
<feature type="transmembrane region" description="Helical" evidence="6">
    <location>
        <begin position="259"/>
        <end position="280"/>
    </location>
</feature>
<dbReference type="PROSITE" id="PS50850">
    <property type="entry name" value="MFS"/>
    <property type="match status" value="1"/>
</dbReference>
<evidence type="ECO:0000259" key="7">
    <source>
        <dbReference type="PROSITE" id="PS50850"/>
    </source>
</evidence>
<proteinExistence type="predicted"/>
<feature type="transmembrane region" description="Helical" evidence="6">
    <location>
        <begin position="388"/>
        <end position="409"/>
    </location>
</feature>
<dbReference type="PANTHER" id="PTHR42718:SF43">
    <property type="entry name" value="LINCOMYCIN RESISTANCE PROTEIN LMRB"/>
    <property type="match status" value="1"/>
</dbReference>
<accession>A0ABS3H6N6</accession>
<gene>
    <name evidence="8" type="ORF">JZO76_06205</name>
</gene>
<dbReference type="EMBL" id="JAFLVT010000008">
    <property type="protein sequence ID" value="MBO0449127.1"/>
    <property type="molecule type" value="Genomic_DNA"/>
</dbReference>